<organism evidence="1 2">
    <name type="scientific">Caenorhabditis japonica</name>
    <dbReference type="NCBI Taxonomy" id="281687"/>
    <lineage>
        <taxon>Eukaryota</taxon>
        <taxon>Metazoa</taxon>
        <taxon>Ecdysozoa</taxon>
        <taxon>Nematoda</taxon>
        <taxon>Chromadorea</taxon>
        <taxon>Rhabditida</taxon>
        <taxon>Rhabditina</taxon>
        <taxon>Rhabditomorpha</taxon>
        <taxon>Rhabditoidea</taxon>
        <taxon>Rhabditidae</taxon>
        <taxon>Peloderinae</taxon>
        <taxon>Caenorhabditis</taxon>
    </lineage>
</organism>
<dbReference type="Proteomes" id="UP000005237">
    <property type="component" value="Unassembled WGS sequence"/>
</dbReference>
<protein>
    <submittedName>
        <fullName evidence="1">Uncharacterized protein</fullName>
    </submittedName>
</protein>
<accession>A0A8R1IB28</accession>
<name>A0A8R1IB28_CAEJA</name>
<sequence>MTYEFPYQRSLIFCDEPAAAKGGKVQAALLLQQSPERNPNGSWIEPGDSPREVNREEAAELLKNLTVADDGTIHHVLKRYRIVFQESSRLLAPRIAVRNSDCLLLLRAVHCCWKLFGRGTECFEIGSSNPKLFVYGKPPMTKG</sequence>
<keyword evidence="2" id="KW-1185">Reference proteome</keyword>
<dbReference type="EnsemblMetazoa" id="CJA30862.1">
    <property type="protein sequence ID" value="CJA30862.1"/>
    <property type="gene ID" value="WBGene00206709"/>
</dbReference>
<proteinExistence type="predicted"/>
<evidence type="ECO:0000313" key="1">
    <source>
        <dbReference type="EnsemblMetazoa" id="CJA30862.1"/>
    </source>
</evidence>
<reference evidence="2" key="1">
    <citation type="submission" date="2010-08" db="EMBL/GenBank/DDBJ databases">
        <authorList>
            <consortium name="Caenorhabditis japonica Sequencing Consortium"/>
            <person name="Wilson R.K."/>
        </authorList>
    </citation>
    <scope>NUCLEOTIDE SEQUENCE [LARGE SCALE GENOMIC DNA]</scope>
    <source>
        <strain evidence="2">DF5081</strain>
    </source>
</reference>
<evidence type="ECO:0000313" key="2">
    <source>
        <dbReference type="Proteomes" id="UP000005237"/>
    </source>
</evidence>
<reference evidence="1" key="2">
    <citation type="submission" date="2022-06" db="UniProtKB">
        <authorList>
            <consortium name="EnsemblMetazoa"/>
        </authorList>
    </citation>
    <scope>IDENTIFICATION</scope>
    <source>
        <strain evidence="1">DF5081</strain>
    </source>
</reference>
<dbReference type="AlphaFoldDB" id="A0A8R1IB28"/>